<proteinExistence type="predicted"/>
<protein>
    <submittedName>
        <fullName evidence="2">Uncharacterized protein</fullName>
    </submittedName>
</protein>
<feature type="region of interest" description="Disordered" evidence="1">
    <location>
        <begin position="205"/>
        <end position="230"/>
    </location>
</feature>
<evidence type="ECO:0000313" key="2">
    <source>
        <dbReference type="EMBL" id="RXK36358.1"/>
    </source>
</evidence>
<reference evidence="2 3" key="1">
    <citation type="submission" date="2016-06" db="EMBL/GenBank/DDBJ databases">
        <title>Evolution of pathogenesis and genome organization in the Tremellales.</title>
        <authorList>
            <person name="Cuomo C."/>
            <person name="Litvintseva A."/>
            <person name="Heitman J."/>
            <person name="Chen Y."/>
            <person name="Sun S."/>
            <person name="Springer D."/>
            <person name="Dromer F."/>
            <person name="Young S."/>
            <person name="Zeng Q."/>
            <person name="Chapman S."/>
            <person name="Gujja S."/>
            <person name="Saif S."/>
            <person name="Birren B."/>
        </authorList>
    </citation>
    <scope>NUCLEOTIDE SEQUENCE [LARGE SCALE GENOMIC DNA]</scope>
    <source>
        <strain evidence="2 3">ATCC 28783</strain>
    </source>
</reference>
<dbReference type="VEuPathDB" id="FungiDB:TREMEDRAFT_60631"/>
<feature type="compositionally biased region" description="Basic and acidic residues" evidence="1">
    <location>
        <begin position="219"/>
        <end position="230"/>
    </location>
</feature>
<feature type="compositionally biased region" description="Low complexity" evidence="1">
    <location>
        <begin position="205"/>
        <end position="218"/>
    </location>
</feature>
<accession>A0A4Q1BBZ4</accession>
<dbReference type="InParanoid" id="A0A4Q1BBZ4"/>
<dbReference type="Proteomes" id="UP000289152">
    <property type="component" value="Unassembled WGS sequence"/>
</dbReference>
<dbReference type="EMBL" id="SDIL01000100">
    <property type="protein sequence ID" value="RXK36358.1"/>
    <property type="molecule type" value="Genomic_DNA"/>
</dbReference>
<feature type="region of interest" description="Disordered" evidence="1">
    <location>
        <begin position="39"/>
        <end position="64"/>
    </location>
</feature>
<dbReference type="AlphaFoldDB" id="A0A4Q1BBZ4"/>
<organism evidence="2 3">
    <name type="scientific">Tremella mesenterica</name>
    <name type="common">Jelly fungus</name>
    <dbReference type="NCBI Taxonomy" id="5217"/>
    <lineage>
        <taxon>Eukaryota</taxon>
        <taxon>Fungi</taxon>
        <taxon>Dikarya</taxon>
        <taxon>Basidiomycota</taxon>
        <taxon>Agaricomycotina</taxon>
        <taxon>Tremellomycetes</taxon>
        <taxon>Tremellales</taxon>
        <taxon>Tremellaceae</taxon>
        <taxon>Tremella</taxon>
    </lineage>
</organism>
<evidence type="ECO:0000256" key="1">
    <source>
        <dbReference type="SAM" id="MobiDB-lite"/>
    </source>
</evidence>
<keyword evidence="3" id="KW-1185">Reference proteome</keyword>
<evidence type="ECO:0000313" key="3">
    <source>
        <dbReference type="Proteomes" id="UP000289152"/>
    </source>
</evidence>
<sequence>MSSLPEPLRIETEQIMIQLSSNLLTIDTPVISANHIPSPSIKPNGADDGIHTNTIETEQTKKNHRRKPTYIFRLSIDDLSLRTLTLAEIDHLNPSTAITLSDQSTLQDGSSTWRTAPSHISFPSINSISTCTIPSHGSLSPLSLPPTASRLSHIHTVDGLNTGRGSVSGTDDGTIRYYTARATLTSLFDAKDKEENKDVMVVWSDASPSTPTSPSDPVVPHEEAAKGVDDSKGMANVKSTEAVEQELGPERGEEEDGDTTLVEHHWSWKYRPSHLTVSDLGSPMPSRILYIFHPPPPTPSSQTQVELDGMVKQVKNHAGEAFWRMIGPSLTGMGVMVNAFEVVVSGLGNMFISPTTPSPVETPHIPKVYACETVYTLRMPQPETKKDDGSLDLGNTIRPVFVKKRGAIPDWENTEGRWWESWDARGMVL</sequence>
<comment type="caution">
    <text evidence="2">The sequence shown here is derived from an EMBL/GenBank/DDBJ whole genome shotgun (WGS) entry which is preliminary data.</text>
</comment>
<name>A0A4Q1BBZ4_TREME</name>
<gene>
    <name evidence="2" type="ORF">M231_06395</name>
</gene>